<dbReference type="Proteomes" id="UP001054945">
    <property type="component" value="Unassembled WGS sequence"/>
</dbReference>
<comment type="caution">
    <text evidence="1">The sequence shown here is derived from an EMBL/GenBank/DDBJ whole genome shotgun (WGS) entry which is preliminary data.</text>
</comment>
<accession>A0AAV4X4J0</accession>
<gene>
    <name evidence="1" type="ORF">CEXT_103121</name>
</gene>
<reference evidence="1 2" key="1">
    <citation type="submission" date="2021-06" db="EMBL/GenBank/DDBJ databases">
        <title>Caerostris extrusa draft genome.</title>
        <authorList>
            <person name="Kono N."/>
            <person name="Arakawa K."/>
        </authorList>
    </citation>
    <scope>NUCLEOTIDE SEQUENCE [LARGE SCALE GENOMIC DNA]</scope>
</reference>
<protein>
    <submittedName>
        <fullName evidence="1">Uncharacterized protein</fullName>
    </submittedName>
</protein>
<evidence type="ECO:0000313" key="2">
    <source>
        <dbReference type="Proteomes" id="UP001054945"/>
    </source>
</evidence>
<evidence type="ECO:0000313" key="1">
    <source>
        <dbReference type="EMBL" id="GIY89578.1"/>
    </source>
</evidence>
<keyword evidence="2" id="KW-1185">Reference proteome</keyword>
<proteinExistence type="predicted"/>
<dbReference type="AlphaFoldDB" id="A0AAV4X4J0"/>
<dbReference type="EMBL" id="BPLR01017226">
    <property type="protein sequence ID" value="GIY89578.1"/>
    <property type="molecule type" value="Genomic_DNA"/>
</dbReference>
<name>A0AAV4X4J0_CAEEX</name>
<sequence>MLIFEVSNLKAVSTRLRSDLSCQGNTNAPMFPVAVKVLVSRAIRNRKGSLNLLPYHAVDLLPSSFLNWPVRIANCVAGKKKAFKGINALPGEAECSCAVS</sequence>
<organism evidence="1 2">
    <name type="scientific">Caerostris extrusa</name>
    <name type="common">Bark spider</name>
    <name type="synonym">Caerostris bankana</name>
    <dbReference type="NCBI Taxonomy" id="172846"/>
    <lineage>
        <taxon>Eukaryota</taxon>
        <taxon>Metazoa</taxon>
        <taxon>Ecdysozoa</taxon>
        <taxon>Arthropoda</taxon>
        <taxon>Chelicerata</taxon>
        <taxon>Arachnida</taxon>
        <taxon>Araneae</taxon>
        <taxon>Araneomorphae</taxon>
        <taxon>Entelegynae</taxon>
        <taxon>Araneoidea</taxon>
        <taxon>Araneidae</taxon>
        <taxon>Caerostris</taxon>
    </lineage>
</organism>